<evidence type="ECO:0000313" key="2">
    <source>
        <dbReference type="WBParaSite" id="GPLIN_000419500"/>
    </source>
</evidence>
<keyword evidence="1" id="KW-1185">Reference proteome</keyword>
<evidence type="ECO:0000313" key="1">
    <source>
        <dbReference type="Proteomes" id="UP000050741"/>
    </source>
</evidence>
<sequence length="85" mass="9340">MGTFKPRQGLDYEKNLSLLVKHSRVPRSVANGRPGSWGITAEGILEVDLACVRAGRKSGNLDDLKPDVEAVKDKLTQMDAKITEF</sequence>
<proteinExistence type="predicted"/>
<reference evidence="2" key="2">
    <citation type="submission" date="2016-06" db="UniProtKB">
        <authorList>
            <consortium name="WormBaseParasite"/>
        </authorList>
    </citation>
    <scope>IDENTIFICATION</scope>
</reference>
<dbReference type="WBParaSite" id="GPLIN_000419500">
    <property type="protein sequence ID" value="GPLIN_000419500"/>
    <property type="gene ID" value="GPLIN_000419500"/>
</dbReference>
<protein>
    <submittedName>
        <fullName evidence="2">Phosphagen kinase C-terminal domain-containing protein</fullName>
    </submittedName>
</protein>
<accession>A0A183BUA9</accession>
<reference evidence="1" key="1">
    <citation type="submission" date="2014-05" db="EMBL/GenBank/DDBJ databases">
        <title>The genome and life-stage specific transcriptomes of Globodera pallida elucidate key aspects of plant parasitism by a cyst nematode.</title>
        <authorList>
            <person name="Cotton J.A."/>
            <person name="Lilley C.J."/>
            <person name="Jones L.M."/>
            <person name="Kikuchi T."/>
            <person name="Reid A.J."/>
            <person name="Thorpe P."/>
            <person name="Tsai I.J."/>
            <person name="Beasley H."/>
            <person name="Blok V."/>
            <person name="Cock P.J.A."/>
            <person name="Van den Akker S.E."/>
            <person name="Holroyd N."/>
            <person name="Hunt M."/>
            <person name="Mantelin S."/>
            <person name="Naghra H."/>
            <person name="Pain A."/>
            <person name="Palomares-Rius J.E."/>
            <person name="Zarowiecki M."/>
            <person name="Berriman M."/>
            <person name="Jones J.T."/>
            <person name="Urwin P.E."/>
        </authorList>
    </citation>
    <scope>NUCLEOTIDE SEQUENCE [LARGE SCALE GENOMIC DNA]</scope>
    <source>
        <strain evidence="1">Lindley</strain>
    </source>
</reference>
<organism evidence="1 2">
    <name type="scientific">Globodera pallida</name>
    <name type="common">Potato cyst nematode worm</name>
    <name type="synonym">Heterodera pallida</name>
    <dbReference type="NCBI Taxonomy" id="36090"/>
    <lineage>
        <taxon>Eukaryota</taxon>
        <taxon>Metazoa</taxon>
        <taxon>Ecdysozoa</taxon>
        <taxon>Nematoda</taxon>
        <taxon>Chromadorea</taxon>
        <taxon>Rhabditida</taxon>
        <taxon>Tylenchina</taxon>
        <taxon>Tylenchomorpha</taxon>
        <taxon>Tylenchoidea</taxon>
        <taxon>Heteroderidae</taxon>
        <taxon>Heteroderinae</taxon>
        <taxon>Globodera</taxon>
    </lineage>
</organism>
<dbReference type="Proteomes" id="UP000050741">
    <property type="component" value="Unassembled WGS sequence"/>
</dbReference>
<dbReference type="AlphaFoldDB" id="A0A183BUA9"/>
<name>A0A183BUA9_GLOPA</name>